<dbReference type="RefSeq" id="WP_003746924.1">
    <property type="nucleotide sequence ID" value="NZ_CP034772.1"/>
</dbReference>
<name>A0ABR5E7A2_LISSE</name>
<organism evidence="1 2">
    <name type="scientific">Listeria seeligeri</name>
    <dbReference type="NCBI Taxonomy" id="1640"/>
    <lineage>
        <taxon>Bacteria</taxon>
        <taxon>Bacillati</taxon>
        <taxon>Bacillota</taxon>
        <taxon>Bacilli</taxon>
        <taxon>Bacillales</taxon>
        <taxon>Listeriaceae</taxon>
        <taxon>Listeria</taxon>
    </lineage>
</organism>
<dbReference type="Proteomes" id="UP000033536">
    <property type="component" value="Unassembled WGS sequence"/>
</dbReference>
<evidence type="ECO:0000313" key="1">
    <source>
        <dbReference type="EMBL" id="KKD45681.1"/>
    </source>
</evidence>
<evidence type="ECO:0000313" key="2">
    <source>
        <dbReference type="Proteomes" id="UP000033536"/>
    </source>
</evidence>
<keyword evidence="2" id="KW-1185">Reference proteome</keyword>
<gene>
    <name evidence="1" type="ORF">UQ68_09090</name>
</gene>
<dbReference type="EMBL" id="JYOM01000014">
    <property type="protein sequence ID" value="KKD45681.1"/>
    <property type="molecule type" value="Genomic_DNA"/>
</dbReference>
<reference evidence="1 2" key="1">
    <citation type="submission" date="2015-02" db="EMBL/GenBank/DDBJ databases">
        <title>Sequencing of Listeria spp. dairy environmental strains.</title>
        <authorList>
            <person name="Muhterem-Uyar M."/>
            <person name="Wagner M."/>
            <person name="Schmitz-Esser S."/>
            <person name="Stessl B."/>
        </authorList>
    </citation>
    <scope>NUCLEOTIDE SEQUENCE [LARGE SCALE GENOMIC DNA]</scope>
    <source>
        <strain evidence="1 2">7KSM</strain>
    </source>
</reference>
<proteinExistence type="predicted"/>
<protein>
    <submittedName>
        <fullName evidence="1">Uncharacterized protein</fullName>
    </submittedName>
</protein>
<accession>A0ABR5E7A2</accession>
<comment type="caution">
    <text evidence="1">The sequence shown here is derived from an EMBL/GenBank/DDBJ whole genome shotgun (WGS) entry which is preliminary data.</text>
</comment>
<sequence length="92" mass="11226">MKKGKLNLLNTPDELYVTPSQFWSEYNQPWLDEVIKRRDPVKVATKPINDNLYRFNEETFKQELTGFEKEYFYLKEHGYEFDSKTSEMKYKK</sequence>